<proteinExistence type="predicted"/>
<protein>
    <submittedName>
        <fullName evidence="2">Uncharacterized protein</fullName>
    </submittedName>
</protein>
<dbReference type="AlphaFoldDB" id="A0A831SSX9"/>
<dbReference type="Proteomes" id="UP000886335">
    <property type="component" value="Unassembled WGS sequence"/>
</dbReference>
<sequence length="103" mass="11950">MQDQTGEHTPSVLELLDSHVHEVVEKLNNCRKENELLRSEISSLQEILRSCKVPVSTTSRAEASEEEQQQGTEFAYTEKLQIRQKLVMILQKIEMELRKEPLD</sequence>
<organism evidence="2">
    <name type="scientific">Prosthecochloris aestuarii</name>
    <dbReference type="NCBI Taxonomy" id="1102"/>
    <lineage>
        <taxon>Bacteria</taxon>
        <taxon>Pseudomonadati</taxon>
        <taxon>Chlorobiota</taxon>
        <taxon>Chlorobiia</taxon>
        <taxon>Chlorobiales</taxon>
        <taxon>Chlorobiaceae</taxon>
        <taxon>Prosthecochloris</taxon>
    </lineage>
</organism>
<gene>
    <name evidence="2" type="ORF">ENN50_05575</name>
</gene>
<evidence type="ECO:0000256" key="1">
    <source>
        <dbReference type="SAM" id="Coils"/>
    </source>
</evidence>
<keyword evidence="1" id="KW-0175">Coiled coil</keyword>
<name>A0A831SSX9_PROAE</name>
<dbReference type="EMBL" id="DSBW01000127">
    <property type="protein sequence ID" value="HED31144.1"/>
    <property type="molecule type" value="Genomic_DNA"/>
</dbReference>
<feature type="coiled-coil region" evidence="1">
    <location>
        <begin position="20"/>
        <end position="47"/>
    </location>
</feature>
<reference evidence="2" key="1">
    <citation type="journal article" date="2020" name="mSystems">
        <title>Genome- and Community-Level Interaction Insights into Carbon Utilization and Element Cycling Functions of Hydrothermarchaeota in Hydrothermal Sediment.</title>
        <authorList>
            <person name="Zhou Z."/>
            <person name="Liu Y."/>
            <person name="Xu W."/>
            <person name="Pan J."/>
            <person name="Luo Z.H."/>
            <person name="Li M."/>
        </authorList>
    </citation>
    <scope>NUCLEOTIDE SEQUENCE [LARGE SCALE GENOMIC DNA]</scope>
    <source>
        <strain evidence="2">SpSt-1181</strain>
    </source>
</reference>
<comment type="caution">
    <text evidence="2">The sequence shown here is derived from an EMBL/GenBank/DDBJ whole genome shotgun (WGS) entry which is preliminary data.</text>
</comment>
<evidence type="ECO:0000313" key="2">
    <source>
        <dbReference type="EMBL" id="HED31144.1"/>
    </source>
</evidence>
<accession>A0A831SSX9</accession>